<dbReference type="InterPro" id="IPR002172">
    <property type="entry name" value="LDrepeatLR_classA_rpt"/>
</dbReference>
<feature type="domain" description="Glucosidase II beta subunit N-terminal" evidence="4">
    <location>
        <begin position="30"/>
        <end position="170"/>
    </location>
</feature>
<dbReference type="InterPro" id="IPR028146">
    <property type="entry name" value="PRKCSH_N"/>
</dbReference>
<dbReference type="GO" id="GO:0006491">
    <property type="term" value="P:N-glycan processing"/>
    <property type="evidence" value="ECO:0007669"/>
    <property type="project" value="TreeGrafter"/>
</dbReference>
<keyword evidence="1" id="KW-1015">Disulfide bond</keyword>
<dbReference type="SUPFAM" id="SSF57424">
    <property type="entry name" value="LDL receptor-like module"/>
    <property type="match status" value="1"/>
</dbReference>
<dbReference type="GO" id="GO:0017177">
    <property type="term" value="C:glucosidase II complex"/>
    <property type="evidence" value="ECO:0007669"/>
    <property type="project" value="TreeGrafter"/>
</dbReference>
<evidence type="ECO:0000256" key="1">
    <source>
        <dbReference type="ARBA" id="ARBA00023157"/>
    </source>
</evidence>
<organism evidence="5 6">
    <name type="scientific">Stephania yunnanensis</name>
    <dbReference type="NCBI Taxonomy" id="152371"/>
    <lineage>
        <taxon>Eukaryota</taxon>
        <taxon>Viridiplantae</taxon>
        <taxon>Streptophyta</taxon>
        <taxon>Embryophyta</taxon>
        <taxon>Tracheophyta</taxon>
        <taxon>Spermatophyta</taxon>
        <taxon>Magnoliopsida</taxon>
        <taxon>Ranunculales</taxon>
        <taxon>Menispermaceae</taxon>
        <taxon>Menispermoideae</taxon>
        <taxon>Cissampelideae</taxon>
        <taxon>Stephania</taxon>
    </lineage>
</organism>
<comment type="caution">
    <text evidence="5">The sequence shown here is derived from an EMBL/GenBank/DDBJ whole genome shotgun (WGS) entry which is preliminary data.</text>
</comment>
<sequence length="307" mass="34983">MKPNLSFAVSLLFCSNLILGSASSPRGFLGIPPQDLEYFKSDVIKCRDGSNKFTKAQLNDDFCDCADGTDEPGTSACPVGKFYCQNAGHVPLLIFSSRVNDGICDCCDGSDEYDSGVNCPNTCWEAGKVAREKLKKKIATYQEGVSKRKQEIEQAKLAITKDEAELSKLKKEEEILKEIVEQLRDRKEQIEKAEEKERLEKEKEEKKKKESEEKINEEQSSQQKVLLMIIMRQLGSWMNIPMNRKLQKVKMNLLLLILMISLSMPQMTMVLPKLKLISVMTQKGVHLLSMKENRIKMSTLRDYQKRS</sequence>
<dbReference type="EMBL" id="JBBNAF010000004">
    <property type="protein sequence ID" value="KAK9150798.1"/>
    <property type="molecule type" value="Genomic_DNA"/>
</dbReference>
<reference evidence="5 6" key="1">
    <citation type="submission" date="2024-01" db="EMBL/GenBank/DDBJ databases">
        <title>Genome assemblies of Stephania.</title>
        <authorList>
            <person name="Yang L."/>
        </authorList>
    </citation>
    <scope>NUCLEOTIDE SEQUENCE [LARGE SCALE GENOMIC DNA]</scope>
    <source>
        <strain evidence="5">YNDBR</strain>
        <tissue evidence="5">Leaf</tissue>
    </source>
</reference>
<dbReference type="Pfam" id="PF12999">
    <property type="entry name" value="PRKCSH-like"/>
    <property type="match status" value="1"/>
</dbReference>
<evidence type="ECO:0000313" key="6">
    <source>
        <dbReference type="Proteomes" id="UP001420932"/>
    </source>
</evidence>
<accession>A0AAP0KFK0</accession>
<keyword evidence="6" id="KW-1185">Reference proteome</keyword>
<gene>
    <name evidence="5" type="ORF">Syun_009107</name>
</gene>
<dbReference type="Proteomes" id="UP001420932">
    <property type="component" value="Unassembled WGS sequence"/>
</dbReference>
<dbReference type="PANTHER" id="PTHR12630:SF1">
    <property type="entry name" value="GLUCOSIDASE 2 SUBUNIT BETA"/>
    <property type="match status" value="1"/>
</dbReference>
<evidence type="ECO:0000259" key="4">
    <source>
        <dbReference type="Pfam" id="PF12999"/>
    </source>
</evidence>
<dbReference type="AlphaFoldDB" id="A0AAP0KFK0"/>
<dbReference type="InterPro" id="IPR039794">
    <property type="entry name" value="Gtb1-like"/>
</dbReference>
<dbReference type="InterPro" id="IPR036055">
    <property type="entry name" value="LDL_receptor-like_sf"/>
</dbReference>
<proteinExistence type="predicted"/>
<feature type="chain" id="PRO_5043026382" description="Glucosidase II beta subunit N-terminal domain-containing protein" evidence="3">
    <location>
        <begin position="23"/>
        <end position="307"/>
    </location>
</feature>
<evidence type="ECO:0000256" key="3">
    <source>
        <dbReference type="SAM" id="SignalP"/>
    </source>
</evidence>
<evidence type="ECO:0000313" key="5">
    <source>
        <dbReference type="EMBL" id="KAK9150798.1"/>
    </source>
</evidence>
<evidence type="ECO:0000256" key="2">
    <source>
        <dbReference type="SAM" id="MobiDB-lite"/>
    </source>
</evidence>
<dbReference type="PANTHER" id="PTHR12630">
    <property type="entry name" value="N-LINKED OLIGOSACCHARIDE PROCESSING"/>
    <property type="match status" value="1"/>
</dbReference>
<protein>
    <recommendedName>
        <fullName evidence="4">Glucosidase II beta subunit N-terminal domain-containing protein</fullName>
    </recommendedName>
</protein>
<dbReference type="CDD" id="cd00112">
    <property type="entry name" value="LDLa"/>
    <property type="match status" value="1"/>
</dbReference>
<dbReference type="Gene3D" id="4.10.400.10">
    <property type="entry name" value="Low-density Lipoprotein Receptor"/>
    <property type="match status" value="1"/>
</dbReference>
<name>A0AAP0KFK0_9MAGN</name>
<feature type="region of interest" description="Disordered" evidence="2">
    <location>
        <begin position="195"/>
        <end position="217"/>
    </location>
</feature>
<feature type="signal peptide" evidence="3">
    <location>
        <begin position="1"/>
        <end position="22"/>
    </location>
</feature>
<keyword evidence="3" id="KW-0732">Signal</keyword>